<evidence type="ECO:0000313" key="2">
    <source>
        <dbReference type="EMBL" id="CAF0700139.1"/>
    </source>
</evidence>
<evidence type="ECO:0000256" key="1">
    <source>
        <dbReference type="SAM" id="MobiDB-lite"/>
    </source>
</evidence>
<name>A0A8J2BKF6_9BACT</name>
<dbReference type="EMBL" id="CAJNOB010000027">
    <property type="protein sequence ID" value="CAF0700139.1"/>
    <property type="molecule type" value="Genomic_DNA"/>
</dbReference>
<gene>
    <name evidence="2" type="ORF">MPNT_330013</name>
</gene>
<evidence type="ECO:0000313" key="3">
    <source>
        <dbReference type="Proteomes" id="UP000663859"/>
    </source>
</evidence>
<accession>A0A8J2BKF6</accession>
<keyword evidence="3" id="KW-1185">Reference proteome</keyword>
<proteinExistence type="predicted"/>
<sequence length="86" mass="9740">MRGEEKGFEGKGPTPGRWMRETRYGGGWKRSSIARIPLRATTLLLYDLPRVYFEGRGRNGHWPMMERAGISEAIGVKSFFSIAVHA</sequence>
<organism evidence="2 3">
    <name type="scientific">Candidatus Methylacidithermus pantelleriae</name>
    <dbReference type="NCBI Taxonomy" id="2744239"/>
    <lineage>
        <taxon>Bacteria</taxon>
        <taxon>Pseudomonadati</taxon>
        <taxon>Verrucomicrobiota</taxon>
        <taxon>Methylacidiphilae</taxon>
        <taxon>Methylacidiphilales</taxon>
        <taxon>Methylacidiphilaceae</taxon>
        <taxon>Candidatus Methylacidithermus</taxon>
    </lineage>
</organism>
<protein>
    <submittedName>
        <fullName evidence="2">Uncharacterized protein</fullName>
    </submittedName>
</protein>
<comment type="caution">
    <text evidence="2">The sequence shown here is derived from an EMBL/GenBank/DDBJ whole genome shotgun (WGS) entry which is preliminary data.</text>
</comment>
<feature type="region of interest" description="Disordered" evidence="1">
    <location>
        <begin position="1"/>
        <end position="23"/>
    </location>
</feature>
<dbReference type="Proteomes" id="UP000663859">
    <property type="component" value="Unassembled WGS sequence"/>
</dbReference>
<reference evidence="2" key="1">
    <citation type="submission" date="2021-02" db="EMBL/GenBank/DDBJ databases">
        <authorList>
            <person name="Cremers G."/>
            <person name="Picone N."/>
        </authorList>
    </citation>
    <scope>NUCLEOTIDE SEQUENCE</scope>
    <source>
        <strain evidence="2">PQ17</strain>
    </source>
</reference>
<dbReference type="AlphaFoldDB" id="A0A8J2BKF6"/>